<dbReference type="EMBL" id="QPFP01000138">
    <property type="protein sequence ID" value="TEB20479.1"/>
    <property type="molecule type" value="Genomic_DNA"/>
</dbReference>
<reference evidence="1 2" key="1">
    <citation type="journal article" date="2019" name="Nat. Ecol. Evol.">
        <title>Megaphylogeny resolves global patterns of mushroom evolution.</title>
        <authorList>
            <person name="Varga T."/>
            <person name="Krizsan K."/>
            <person name="Foldi C."/>
            <person name="Dima B."/>
            <person name="Sanchez-Garcia M."/>
            <person name="Sanchez-Ramirez S."/>
            <person name="Szollosi G.J."/>
            <person name="Szarkandi J.G."/>
            <person name="Papp V."/>
            <person name="Albert L."/>
            <person name="Andreopoulos W."/>
            <person name="Angelini C."/>
            <person name="Antonin V."/>
            <person name="Barry K.W."/>
            <person name="Bougher N.L."/>
            <person name="Buchanan P."/>
            <person name="Buyck B."/>
            <person name="Bense V."/>
            <person name="Catcheside P."/>
            <person name="Chovatia M."/>
            <person name="Cooper J."/>
            <person name="Damon W."/>
            <person name="Desjardin D."/>
            <person name="Finy P."/>
            <person name="Geml J."/>
            <person name="Haridas S."/>
            <person name="Hughes K."/>
            <person name="Justo A."/>
            <person name="Karasinski D."/>
            <person name="Kautmanova I."/>
            <person name="Kiss B."/>
            <person name="Kocsube S."/>
            <person name="Kotiranta H."/>
            <person name="LaButti K.M."/>
            <person name="Lechner B.E."/>
            <person name="Liimatainen K."/>
            <person name="Lipzen A."/>
            <person name="Lukacs Z."/>
            <person name="Mihaltcheva S."/>
            <person name="Morgado L.N."/>
            <person name="Niskanen T."/>
            <person name="Noordeloos M.E."/>
            <person name="Ohm R.A."/>
            <person name="Ortiz-Santana B."/>
            <person name="Ovrebo C."/>
            <person name="Racz N."/>
            <person name="Riley R."/>
            <person name="Savchenko A."/>
            <person name="Shiryaev A."/>
            <person name="Soop K."/>
            <person name="Spirin V."/>
            <person name="Szebenyi C."/>
            <person name="Tomsovsky M."/>
            <person name="Tulloss R.E."/>
            <person name="Uehling J."/>
            <person name="Grigoriev I.V."/>
            <person name="Vagvolgyi C."/>
            <person name="Papp T."/>
            <person name="Martin F.M."/>
            <person name="Miettinen O."/>
            <person name="Hibbett D.S."/>
            <person name="Nagy L.G."/>
        </authorList>
    </citation>
    <scope>NUCLEOTIDE SEQUENCE [LARGE SCALE GENOMIC DNA]</scope>
    <source>
        <strain evidence="1 2">FP101781</strain>
    </source>
</reference>
<name>A0A4Y7SFP7_COPMI</name>
<evidence type="ECO:0000313" key="2">
    <source>
        <dbReference type="Proteomes" id="UP000298030"/>
    </source>
</evidence>
<evidence type="ECO:0000313" key="1">
    <source>
        <dbReference type="EMBL" id="TEB20479.1"/>
    </source>
</evidence>
<dbReference type="Proteomes" id="UP000298030">
    <property type="component" value="Unassembled WGS sequence"/>
</dbReference>
<gene>
    <name evidence="1" type="ORF">FA13DRAFT_210236</name>
</gene>
<accession>A0A4Y7SFP7</accession>
<organism evidence="1 2">
    <name type="scientific">Coprinellus micaceus</name>
    <name type="common">Glistening ink-cap mushroom</name>
    <name type="synonym">Coprinus micaceus</name>
    <dbReference type="NCBI Taxonomy" id="71717"/>
    <lineage>
        <taxon>Eukaryota</taxon>
        <taxon>Fungi</taxon>
        <taxon>Dikarya</taxon>
        <taxon>Basidiomycota</taxon>
        <taxon>Agaricomycotina</taxon>
        <taxon>Agaricomycetes</taxon>
        <taxon>Agaricomycetidae</taxon>
        <taxon>Agaricales</taxon>
        <taxon>Agaricineae</taxon>
        <taxon>Psathyrellaceae</taxon>
        <taxon>Coprinellus</taxon>
    </lineage>
</organism>
<protein>
    <submittedName>
        <fullName evidence="1">Uncharacterized protein</fullName>
    </submittedName>
</protein>
<keyword evidence="2" id="KW-1185">Reference proteome</keyword>
<proteinExistence type="predicted"/>
<comment type="caution">
    <text evidence="1">The sequence shown here is derived from an EMBL/GenBank/DDBJ whole genome shotgun (WGS) entry which is preliminary data.</text>
</comment>
<dbReference type="AlphaFoldDB" id="A0A4Y7SFP7"/>
<sequence>MLCGPLAAIISVRERRNVGPTQRSKYGDLSSIYRVLVRVTTCVNTPSLAFGPRPFKIGQGPIATV</sequence>